<evidence type="ECO:0000256" key="4">
    <source>
        <dbReference type="PROSITE-ProRule" id="PRU00335"/>
    </source>
</evidence>
<dbReference type="PRINTS" id="PR00455">
    <property type="entry name" value="HTHTETR"/>
</dbReference>
<evidence type="ECO:0000256" key="2">
    <source>
        <dbReference type="ARBA" id="ARBA00023125"/>
    </source>
</evidence>
<evidence type="ECO:0000256" key="1">
    <source>
        <dbReference type="ARBA" id="ARBA00023015"/>
    </source>
</evidence>
<dbReference type="RefSeq" id="WP_352014001.1">
    <property type="nucleotide sequence ID" value="NZ_JBHSBC010000009.1"/>
</dbReference>
<dbReference type="InterPro" id="IPR023772">
    <property type="entry name" value="DNA-bd_HTH_TetR-type_CS"/>
</dbReference>
<dbReference type="PROSITE" id="PS50977">
    <property type="entry name" value="HTH_TETR_2"/>
    <property type="match status" value="1"/>
</dbReference>
<dbReference type="Proteomes" id="UP001595698">
    <property type="component" value="Unassembled WGS sequence"/>
</dbReference>
<organism evidence="6 7">
    <name type="scientific">Streptosporangium jomthongense</name>
    <dbReference type="NCBI Taxonomy" id="1193683"/>
    <lineage>
        <taxon>Bacteria</taxon>
        <taxon>Bacillati</taxon>
        <taxon>Actinomycetota</taxon>
        <taxon>Actinomycetes</taxon>
        <taxon>Streptosporangiales</taxon>
        <taxon>Streptosporangiaceae</taxon>
        <taxon>Streptosporangium</taxon>
    </lineage>
</organism>
<dbReference type="PANTHER" id="PTHR30055">
    <property type="entry name" value="HTH-TYPE TRANSCRIPTIONAL REGULATOR RUTR"/>
    <property type="match status" value="1"/>
</dbReference>
<keyword evidence="3" id="KW-0804">Transcription</keyword>
<name>A0ABV8EXV4_9ACTN</name>
<gene>
    <name evidence="6" type="ORF">ACFOYY_10560</name>
</gene>
<dbReference type="Pfam" id="PF00440">
    <property type="entry name" value="TetR_N"/>
    <property type="match status" value="1"/>
</dbReference>
<keyword evidence="7" id="KW-1185">Reference proteome</keyword>
<proteinExistence type="predicted"/>
<dbReference type="PROSITE" id="PS01081">
    <property type="entry name" value="HTH_TETR_1"/>
    <property type="match status" value="1"/>
</dbReference>
<reference evidence="7" key="1">
    <citation type="journal article" date="2019" name="Int. J. Syst. Evol. Microbiol.">
        <title>The Global Catalogue of Microorganisms (GCM) 10K type strain sequencing project: providing services to taxonomists for standard genome sequencing and annotation.</title>
        <authorList>
            <consortium name="The Broad Institute Genomics Platform"/>
            <consortium name="The Broad Institute Genome Sequencing Center for Infectious Disease"/>
            <person name="Wu L."/>
            <person name="Ma J."/>
        </authorList>
    </citation>
    <scope>NUCLEOTIDE SEQUENCE [LARGE SCALE GENOMIC DNA]</scope>
    <source>
        <strain evidence="7">TBRC 7912</strain>
    </source>
</reference>
<protein>
    <submittedName>
        <fullName evidence="6">TetR/AcrR family transcriptional regulator</fullName>
    </submittedName>
</protein>
<dbReference type="EMBL" id="JBHSBC010000009">
    <property type="protein sequence ID" value="MFC3980565.1"/>
    <property type="molecule type" value="Genomic_DNA"/>
</dbReference>
<evidence type="ECO:0000256" key="3">
    <source>
        <dbReference type="ARBA" id="ARBA00023163"/>
    </source>
</evidence>
<evidence type="ECO:0000259" key="5">
    <source>
        <dbReference type="PROSITE" id="PS50977"/>
    </source>
</evidence>
<dbReference type="InterPro" id="IPR050109">
    <property type="entry name" value="HTH-type_TetR-like_transc_reg"/>
</dbReference>
<sequence>MGEVPGLRERKKLRTRHALISGALRLFLEKGYEQTTISEIAMAADVSTRTFFSYFASKEEVVLCDARESLDRLLRTFAERRPDEGPADLLARAVETIFETLAEDAEMGWEITEINRLVMSVPSLRAQALLLMFDVQHQMVEALQDAFPGELDAVEACAAVGSVVGTAKLAISMGLKQGGPAEEVLQGCRRAVGLALAGLRAVPPFES</sequence>
<accession>A0ABV8EXV4</accession>
<dbReference type="InterPro" id="IPR001647">
    <property type="entry name" value="HTH_TetR"/>
</dbReference>
<dbReference type="Gene3D" id="1.10.357.10">
    <property type="entry name" value="Tetracycline Repressor, domain 2"/>
    <property type="match status" value="1"/>
</dbReference>
<keyword evidence="2 4" id="KW-0238">DNA-binding</keyword>
<keyword evidence="1" id="KW-0805">Transcription regulation</keyword>
<dbReference type="PANTHER" id="PTHR30055:SF234">
    <property type="entry name" value="HTH-TYPE TRANSCRIPTIONAL REGULATOR BETI"/>
    <property type="match status" value="1"/>
</dbReference>
<feature type="DNA-binding region" description="H-T-H motif" evidence="4">
    <location>
        <begin position="36"/>
        <end position="55"/>
    </location>
</feature>
<dbReference type="InterPro" id="IPR009057">
    <property type="entry name" value="Homeodomain-like_sf"/>
</dbReference>
<comment type="caution">
    <text evidence="6">The sequence shown here is derived from an EMBL/GenBank/DDBJ whole genome shotgun (WGS) entry which is preliminary data.</text>
</comment>
<evidence type="ECO:0000313" key="7">
    <source>
        <dbReference type="Proteomes" id="UP001595698"/>
    </source>
</evidence>
<evidence type="ECO:0000313" key="6">
    <source>
        <dbReference type="EMBL" id="MFC3980565.1"/>
    </source>
</evidence>
<feature type="domain" description="HTH tetR-type" evidence="5">
    <location>
        <begin position="13"/>
        <end position="73"/>
    </location>
</feature>
<dbReference type="SUPFAM" id="SSF46689">
    <property type="entry name" value="Homeodomain-like"/>
    <property type="match status" value="1"/>
</dbReference>